<accession>G5LIG0</accession>
<dbReference type="Proteomes" id="UP000004642">
    <property type="component" value="Unassembled WGS sequence"/>
</dbReference>
<gene>
    <name evidence="1" type="ORF">LTSEALA_0019</name>
</gene>
<organism evidence="1 2">
    <name type="scientific">Salmonella enterica subsp. enterica serovar Alachua str. R6-377</name>
    <dbReference type="NCBI Taxonomy" id="913241"/>
    <lineage>
        <taxon>Bacteria</taxon>
        <taxon>Pseudomonadati</taxon>
        <taxon>Pseudomonadota</taxon>
        <taxon>Gammaproteobacteria</taxon>
        <taxon>Enterobacterales</taxon>
        <taxon>Enterobacteriaceae</taxon>
        <taxon>Salmonella</taxon>
    </lineage>
</organism>
<evidence type="ECO:0000313" key="1">
    <source>
        <dbReference type="EMBL" id="EHC46843.1"/>
    </source>
</evidence>
<protein>
    <submittedName>
        <fullName evidence="1">Uncharacterized protein</fullName>
    </submittedName>
</protein>
<evidence type="ECO:0000313" key="2">
    <source>
        <dbReference type="Proteomes" id="UP000004642"/>
    </source>
</evidence>
<sequence length="44" mass="5120">MIRRELNALHDAADGNFQREIVRFISGHGNNTQYFMVVRVRDAT</sequence>
<name>G5LIG0_SALET</name>
<reference evidence="1 2" key="1">
    <citation type="journal article" date="2011" name="BMC Genomics">
        <title>Genome sequencing reveals diversification of virulence factor content and possible host adaptation in distinct subpopulations of Salmonella enterica.</title>
        <authorList>
            <person name="den Bakker H.C."/>
            <person name="Moreno Switt A.I."/>
            <person name="Govoni G."/>
            <person name="Cummings C.A."/>
            <person name="Ranieri M.L."/>
            <person name="Degoricija L."/>
            <person name="Hoelzer K."/>
            <person name="Rodriguez-Rivera L.D."/>
            <person name="Brown S."/>
            <person name="Bolchacova E."/>
            <person name="Furtado M.R."/>
            <person name="Wiedmann M."/>
        </authorList>
    </citation>
    <scope>NUCLEOTIDE SEQUENCE [LARGE SCALE GENOMIC DNA]</scope>
    <source>
        <strain evidence="1 2">R6-377</strain>
    </source>
</reference>
<comment type="caution">
    <text evidence="1">The sequence shown here is derived from an EMBL/GenBank/DDBJ whole genome shotgun (WGS) entry which is preliminary data.</text>
</comment>
<proteinExistence type="predicted"/>
<dbReference type="EMBL" id="AFCJ01000010">
    <property type="protein sequence ID" value="EHC46843.1"/>
    <property type="molecule type" value="Genomic_DNA"/>
</dbReference>
<dbReference type="AlphaFoldDB" id="G5LIG0"/>